<dbReference type="EMBL" id="BQNB010014618">
    <property type="protein sequence ID" value="GJT30353.1"/>
    <property type="molecule type" value="Genomic_DNA"/>
</dbReference>
<reference evidence="2" key="1">
    <citation type="journal article" date="2022" name="Int. J. Mol. Sci.">
        <title>Draft Genome of Tanacetum Coccineum: Genomic Comparison of Closely Related Tanacetum-Family Plants.</title>
        <authorList>
            <person name="Yamashiro T."/>
            <person name="Shiraishi A."/>
            <person name="Nakayama K."/>
            <person name="Satake H."/>
        </authorList>
    </citation>
    <scope>NUCLEOTIDE SEQUENCE</scope>
</reference>
<sequence length="242" mass="27074">MLTRIACSPNKEELSECQDGLKPVTTRSSAGKKGDLGAITSKGGPPDHMRASEKELVVLKSPLEQKSMFRRQERMLRRQEQQRLAKDAKIQRRIWDPGIKSIQDNTLRASQQHHIGVVFDQSLLPSCVVGCIDIFWPCDGSIDDLEVFGLRLEVDLGTVSRSVLGTCDELDAFVSIPDEGDMTFLRKKVKSGAAVGKLVLLQVFVQSRLIVGVFYLVDFSFDLLLTVIEEWRLGGTKKEDLR</sequence>
<keyword evidence="3" id="KW-1185">Reference proteome</keyword>
<evidence type="ECO:0000313" key="3">
    <source>
        <dbReference type="Proteomes" id="UP001151760"/>
    </source>
</evidence>
<evidence type="ECO:0000256" key="1">
    <source>
        <dbReference type="SAM" id="MobiDB-lite"/>
    </source>
</evidence>
<dbReference type="Proteomes" id="UP001151760">
    <property type="component" value="Unassembled WGS sequence"/>
</dbReference>
<reference evidence="2" key="2">
    <citation type="submission" date="2022-01" db="EMBL/GenBank/DDBJ databases">
        <authorList>
            <person name="Yamashiro T."/>
            <person name="Shiraishi A."/>
            <person name="Satake H."/>
            <person name="Nakayama K."/>
        </authorList>
    </citation>
    <scope>NUCLEOTIDE SEQUENCE</scope>
</reference>
<organism evidence="2 3">
    <name type="scientific">Tanacetum coccineum</name>
    <dbReference type="NCBI Taxonomy" id="301880"/>
    <lineage>
        <taxon>Eukaryota</taxon>
        <taxon>Viridiplantae</taxon>
        <taxon>Streptophyta</taxon>
        <taxon>Embryophyta</taxon>
        <taxon>Tracheophyta</taxon>
        <taxon>Spermatophyta</taxon>
        <taxon>Magnoliopsida</taxon>
        <taxon>eudicotyledons</taxon>
        <taxon>Gunneridae</taxon>
        <taxon>Pentapetalae</taxon>
        <taxon>asterids</taxon>
        <taxon>campanulids</taxon>
        <taxon>Asterales</taxon>
        <taxon>Asteraceae</taxon>
        <taxon>Asteroideae</taxon>
        <taxon>Anthemideae</taxon>
        <taxon>Anthemidinae</taxon>
        <taxon>Tanacetum</taxon>
    </lineage>
</organism>
<protein>
    <submittedName>
        <fullName evidence="2">Uncharacterized protein</fullName>
    </submittedName>
</protein>
<comment type="caution">
    <text evidence="2">The sequence shown here is derived from an EMBL/GenBank/DDBJ whole genome shotgun (WGS) entry which is preliminary data.</text>
</comment>
<gene>
    <name evidence="2" type="ORF">Tco_0910628</name>
</gene>
<accession>A0ABQ5CTW3</accession>
<evidence type="ECO:0000313" key="2">
    <source>
        <dbReference type="EMBL" id="GJT30353.1"/>
    </source>
</evidence>
<feature type="region of interest" description="Disordered" evidence="1">
    <location>
        <begin position="18"/>
        <end position="49"/>
    </location>
</feature>
<proteinExistence type="predicted"/>
<name>A0ABQ5CTW3_9ASTR</name>